<dbReference type="Gene3D" id="3.40.50.1240">
    <property type="entry name" value="Phosphoglycerate mutase-like"/>
    <property type="match status" value="1"/>
</dbReference>
<dbReference type="Proteomes" id="UP001501586">
    <property type="component" value="Unassembled WGS sequence"/>
</dbReference>
<reference evidence="2" key="1">
    <citation type="journal article" date="2019" name="Int. J. Syst. Evol. Microbiol.">
        <title>The Global Catalogue of Microorganisms (GCM) 10K type strain sequencing project: providing services to taxonomists for standard genome sequencing and annotation.</title>
        <authorList>
            <consortium name="The Broad Institute Genomics Platform"/>
            <consortium name="The Broad Institute Genome Sequencing Center for Infectious Disease"/>
            <person name="Wu L."/>
            <person name="Ma J."/>
        </authorList>
    </citation>
    <scope>NUCLEOTIDE SEQUENCE [LARGE SCALE GENOMIC DNA]</scope>
    <source>
        <strain evidence="2">JCM 17458</strain>
    </source>
</reference>
<dbReference type="PANTHER" id="PTHR48100">
    <property type="entry name" value="BROAD-SPECIFICITY PHOSPHATASE YOR283W-RELATED"/>
    <property type="match status" value="1"/>
</dbReference>
<gene>
    <name evidence="1" type="ORF">GCM10022261_18860</name>
</gene>
<protein>
    <submittedName>
        <fullName evidence="1">Histidine phosphatase family protein</fullName>
    </submittedName>
</protein>
<name>A0ABP8EKE4_9MICO</name>
<dbReference type="Pfam" id="PF00300">
    <property type="entry name" value="His_Phos_1"/>
    <property type="match status" value="1"/>
</dbReference>
<organism evidence="1 2">
    <name type="scientific">Brevibacterium daeguense</name>
    <dbReference type="NCBI Taxonomy" id="909936"/>
    <lineage>
        <taxon>Bacteria</taxon>
        <taxon>Bacillati</taxon>
        <taxon>Actinomycetota</taxon>
        <taxon>Actinomycetes</taxon>
        <taxon>Micrococcales</taxon>
        <taxon>Brevibacteriaceae</taxon>
        <taxon>Brevibacterium</taxon>
    </lineage>
</organism>
<keyword evidence="2" id="KW-1185">Reference proteome</keyword>
<dbReference type="InterPro" id="IPR050275">
    <property type="entry name" value="PGM_Phosphatase"/>
</dbReference>
<dbReference type="RefSeq" id="WP_236865980.1">
    <property type="nucleotide sequence ID" value="NZ_BAABAZ010000006.1"/>
</dbReference>
<dbReference type="CDD" id="cd07067">
    <property type="entry name" value="HP_PGM_like"/>
    <property type="match status" value="1"/>
</dbReference>
<sequence length="230" mass="25121">MSNFLGRALGAALLTRATDGAEVYLVRHGQQVRAGQDSPESMAYDAHLSEIGWKQAEAVSRALAGVGIDAVYSSDLARANDTGKAIAAHYGHEVIVDARIREVGIFRDVPGEQSFEQAVGTERALEASRRMVETLTWDSIPLGEGSAEFRTRVHSAIWEISSRHSGQKVAIACHGGVINAFLAEEYGLERDFLFRPAHAGITRVRFGEDRAVMLTGNEITHLEEEDLLTF</sequence>
<evidence type="ECO:0000313" key="2">
    <source>
        <dbReference type="Proteomes" id="UP001501586"/>
    </source>
</evidence>
<accession>A0ABP8EKE4</accession>
<evidence type="ECO:0000313" key="1">
    <source>
        <dbReference type="EMBL" id="GAA4284355.1"/>
    </source>
</evidence>
<dbReference type="InterPro" id="IPR029033">
    <property type="entry name" value="His_PPase_superfam"/>
</dbReference>
<comment type="caution">
    <text evidence="1">The sequence shown here is derived from an EMBL/GenBank/DDBJ whole genome shotgun (WGS) entry which is preliminary data.</text>
</comment>
<dbReference type="SMART" id="SM00855">
    <property type="entry name" value="PGAM"/>
    <property type="match status" value="1"/>
</dbReference>
<dbReference type="PANTHER" id="PTHR48100:SF44">
    <property type="entry name" value="PHOSPHATASE C1620.13-RELATED"/>
    <property type="match status" value="1"/>
</dbReference>
<dbReference type="EMBL" id="BAABAZ010000006">
    <property type="protein sequence ID" value="GAA4284355.1"/>
    <property type="molecule type" value="Genomic_DNA"/>
</dbReference>
<dbReference type="InterPro" id="IPR013078">
    <property type="entry name" value="His_Pase_superF_clade-1"/>
</dbReference>
<proteinExistence type="predicted"/>
<dbReference type="SUPFAM" id="SSF53254">
    <property type="entry name" value="Phosphoglycerate mutase-like"/>
    <property type="match status" value="1"/>
</dbReference>